<sequence length="51" mass="5510">MAVLSQIAHTWLDQAELAAVARRATADPTLAARRAAVIRAVTALFPPKRRS</sequence>
<dbReference type="Proteomes" id="UP000579250">
    <property type="component" value="Unassembled WGS sequence"/>
</dbReference>
<reference evidence="1 2" key="1">
    <citation type="submission" date="2020-04" db="EMBL/GenBank/DDBJ databases">
        <title>MicrobeNet Type strains.</title>
        <authorList>
            <person name="Nicholson A.C."/>
        </authorList>
    </citation>
    <scope>NUCLEOTIDE SEQUENCE [LARGE SCALE GENOMIC DNA]</scope>
    <source>
        <strain evidence="1 2">ATCC BAA-277</strain>
    </source>
</reference>
<keyword evidence="2" id="KW-1185">Reference proteome</keyword>
<comment type="caution">
    <text evidence="1">The sequence shown here is derived from an EMBL/GenBank/DDBJ whole genome shotgun (WGS) entry which is preliminary data.</text>
</comment>
<accession>A0A846YVU8</accession>
<evidence type="ECO:0000313" key="2">
    <source>
        <dbReference type="Proteomes" id="UP000579250"/>
    </source>
</evidence>
<evidence type="ECO:0000313" key="1">
    <source>
        <dbReference type="EMBL" id="NKZ04559.1"/>
    </source>
</evidence>
<protein>
    <submittedName>
        <fullName evidence="1">Uncharacterized protein</fullName>
    </submittedName>
</protein>
<dbReference type="EMBL" id="JAAXPI010000013">
    <property type="protein sequence ID" value="NKZ04559.1"/>
    <property type="molecule type" value="Genomic_DNA"/>
</dbReference>
<proteinExistence type="predicted"/>
<name>A0A846YVU8_9ACTN</name>
<dbReference type="AlphaFoldDB" id="A0A846YVU8"/>
<gene>
    <name evidence="1" type="ORF">HGB48_12460</name>
</gene>
<organism evidence="1 2">
    <name type="scientific">Actinomadura latina</name>
    <dbReference type="NCBI Taxonomy" id="163603"/>
    <lineage>
        <taxon>Bacteria</taxon>
        <taxon>Bacillati</taxon>
        <taxon>Actinomycetota</taxon>
        <taxon>Actinomycetes</taxon>
        <taxon>Streptosporangiales</taxon>
        <taxon>Thermomonosporaceae</taxon>
        <taxon>Actinomadura</taxon>
    </lineage>
</organism>
<dbReference type="Gene3D" id="1.10.357.10">
    <property type="entry name" value="Tetracycline Repressor, domain 2"/>
    <property type="match status" value="1"/>
</dbReference>
<dbReference type="RefSeq" id="WP_168444610.1">
    <property type="nucleotide sequence ID" value="NZ_JAAXPI010000013.1"/>
</dbReference>